<comment type="subcellular location">
    <subcellularLocation>
        <location evidence="1">Cell membrane</location>
        <topology evidence="1">Multi-pass membrane protein</topology>
    </subcellularLocation>
</comment>
<feature type="transmembrane region" description="Helical" evidence="7">
    <location>
        <begin position="155"/>
        <end position="173"/>
    </location>
</feature>
<evidence type="ECO:0000256" key="5">
    <source>
        <dbReference type="ARBA" id="ARBA00022989"/>
    </source>
</evidence>
<evidence type="ECO:0000256" key="1">
    <source>
        <dbReference type="ARBA" id="ARBA00004651"/>
    </source>
</evidence>
<dbReference type="GO" id="GO:0005886">
    <property type="term" value="C:plasma membrane"/>
    <property type="evidence" value="ECO:0007669"/>
    <property type="project" value="UniProtKB-SubCell"/>
</dbReference>
<dbReference type="PANTHER" id="PTHR43266">
    <property type="entry name" value="MACROLIDE-EFFLUX PROTEIN"/>
    <property type="match status" value="1"/>
</dbReference>
<dbReference type="PANTHER" id="PTHR43266:SF2">
    <property type="entry name" value="MAJOR FACILITATOR SUPERFAMILY (MFS) PROFILE DOMAIN-CONTAINING PROTEIN"/>
    <property type="match status" value="1"/>
</dbReference>
<organism evidence="8 9">
    <name type="scientific">Chryseobacterium koreense CCUG 49689</name>
    <dbReference type="NCBI Taxonomy" id="1304281"/>
    <lineage>
        <taxon>Bacteria</taxon>
        <taxon>Pseudomonadati</taxon>
        <taxon>Bacteroidota</taxon>
        <taxon>Flavobacteriia</taxon>
        <taxon>Flavobacteriales</taxon>
        <taxon>Weeksellaceae</taxon>
        <taxon>Chryseobacterium group</taxon>
        <taxon>Chryseobacterium</taxon>
    </lineage>
</organism>
<feature type="transmembrane region" description="Helical" evidence="7">
    <location>
        <begin position="21"/>
        <end position="43"/>
    </location>
</feature>
<comment type="caution">
    <text evidence="8">The sequence shown here is derived from an EMBL/GenBank/DDBJ whole genome shotgun (WGS) entry which is preliminary data.</text>
</comment>
<evidence type="ECO:0000256" key="7">
    <source>
        <dbReference type="SAM" id="Phobius"/>
    </source>
</evidence>
<accession>A0A0J7J1Q8</accession>
<dbReference type="EMBL" id="LFNG01000004">
    <property type="protein sequence ID" value="KMQ72187.1"/>
    <property type="molecule type" value="Genomic_DNA"/>
</dbReference>
<dbReference type="SUPFAM" id="SSF103473">
    <property type="entry name" value="MFS general substrate transporter"/>
    <property type="match status" value="1"/>
</dbReference>
<dbReference type="RefSeq" id="WP_024567730.1">
    <property type="nucleotide sequence ID" value="NZ_LFNG01000004.1"/>
</dbReference>
<name>A0A0J7J1Q8_9FLAO</name>
<dbReference type="AlphaFoldDB" id="A0A0J7J1Q8"/>
<gene>
    <name evidence="8" type="ORF">ACM44_04045</name>
</gene>
<dbReference type="GO" id="GO:0022857">
    <property type="term" value="F:transmembrane transporter activity"/>
    <property type="evidence" value="ECO:0007669"/>
    <property type="project" value="InterPro"/>
</dbReference>
<evidence type="ECO:0000256" key="4">
    <source>
        <dbReference type="ARBA" id="ARBA00022692"/>
    </source>
</evidence>
<feature type="transmembrane region" description="Helical" evidence="7">
    <location>
        <begin position="268"/>
        <end position="289"/>
    </location>
</feature>
<dbReference type="Proteomes" id="UP000035900">
    <property type="component" value="Unassembled WGS sequence"/>
</dbReference>
<feature type="transmembrane region" description="Helical" evidence="7">
    <location>
        <begin position="355"/>
        <end position="374"/>
    </location>
</feature>
<dbReference type="Gene3D" id="1.20.1250.20">
    <property type="entry name" value="MFS general substrate transporter like domains"/>
    <property type="match status" value="2"/>
</dbReference>
<feature type="transmembrane region" description="Helical" evidence="7">
    <location>
        <begin position="296"/>
        <end position="316"/>
    </location>
</feature>
<evidence type="ECO:0000256" key="2">
    <source>
        <dbReference type="ARBA" id="ARBA00022448"/>
    </source>
</evidence>
<evidence type="ECO:0000256" key="3">
    <source>
        <dbReference type="ARBA" id="ARBA00022475"/>
    </source>
</evidence>
<keyword evidence="6 7" id="KW-0472">Membrane</keyword>
<proteinExistence type="predicted"/>
<feature type="transmembrane region" description="Helical" evidence="7">
    <location>
        <begin position="231"/>
        <end position="256"/>
    </location>
</feature>
<dbReference type="InterPro" id="IPR011701">
    <property type="entry name" value="MFS"/>
</dbReference>
<evidence type="ECO:0000313" key="8">
    <source>
        <dbReference type="EMBL" id="KMQ72187.1"/>
    </source>
</evidence>
<feature type="transmembrane region" description="Helical" evidence="7">
    <location>
        <begin position="113"/>
        <end position="134"/>
    </location>
</feature>
<sequence length="415" mass="45153">MELQLLKKAFTEPFKTLRNSTFARLYFAQIASLFGDAFTWLGLALLTYEISPDNAAAILASALTLRVTAYIIFSPFAGVVSEKLKRKNILLITQLARMAIVCMLPFVNAEWQVYGLIFALNVFAAFFTPTYRAIIPQIVDKEIYREANGLSMATFQLLSVFGPALAGIFAVWLGAKQIFFVNGATLFIAILLILTIPVAALQKGVNTDSTPPGNTWSEVIKGIRLLFGNKILRFSLSIEFISAIAGAMVLVNTVGLVKTSLALDDKHYGWIMAIFGVGAAITAFLLGSLDKTKTRSISLISGAVLIGLAISFANFVPYNGLLFLWVLAGIGQTLADMPSETLIGENIASENQGKVYGSHFAFSHLWWAIAYPIAGFLGTRFPEKEFLYGGMLTLALAVIAVLTFKSSKGNRKKAL</sequence>
<feature type="transmembrane region" description="Helical" evidence="7">
    <location>
        <begin position="179"/>
        <end position="201"/>
    </location>
</feature>
<feature type="transmembrane region" description="Helical" evidence="7">
    <location>
        <begin position="55"/>
        <end position="77"/>
    </location>
</feature>
<evidence type="ECO:0000256" key="6">
    <source>
        <dbReference type="ARBA" id="ARBA00023136"/>
    </source>
</evidence>
<keyword evidence="5 7" id="KW-1133">Transmembrane helix</keyword>
<protein>
    <submittedName>
        <fullName evidence="8">MFS transporter</fullName>
    </submittedName>
</protein>
<feature type="transmembrane region" description="Helical" evidence="7">
    <location>
        <begin position="386"/>
        <end position="404"/>
    </location>
</feature>
<dbReference type="PATRIC" id="fig|1304281.5.peg.870"/>
<keyword evidence="3" id="KW-1003">Cell membrane</keyword>
<keyword evidence="4 7" id="KW-0812">Transmembrane</keyword>
<dbReference type="CDD" id="cd06173">
    <property type="entry name" value="MFS_MefA_like"/>
    <property type="match status" value="1"/>
</dbReference>
<keyword evidence="9" id="KW-1185">Reference proteome</keyword>
<dbReference type="InterPro" id="IPR036259">
    <property type="entry name" value="MFS_trans_sf"/>
</dbReference>
<dbReference type="STRING" id="1304281.ACM44_04045"/>
<keyword evidence="2" id="KW-0813">Transport</keyword>
<reference evidence="8 9" key="1">
    <citation type="journal article" date="2004" name="Int. J. Syst. Evol. Microbiol.">
        <title>Kaistella koreensis gen. nov., sp. nov., a novel member of the Chryseobacterium-Bergeyella-Riemerella branch.</title>
        <authorList>
            <person name="Kim M.K."/>
            <person name="Im W.T."/>
            <person name="Shin Y.K."/>
            <person name="Lim J.H."/>
            <person name="Kim S.H."/>
            <person name="Lee B.C."/>
            <person name="Park M.Y."/>
            <person name="Lee K.Y."/>
            <person name="Lee S.T."/>
        </authorList>
    </citation>
    <scope>NUCLEOTIDE SEQUENCE [LARGE SCALE GENOMIC DNA]</scope>
    <source>
        <strain evidence="8 9">CCUG 49689</strain>
    </source>
</reference>
<dbReference type="Pfam" id="PF07690">
    <property type="entry name" value="MFS_1"/>
    <property type="match status" value="1"/>
</dbReference>
<evidence type="ECO:0000313" key="9">
    <source>
        <dbReference type="Proteomes" id="UP000035900"/>
    </source>
</evidence>
<dbReference type="OrthoDB" id="9775268at2"/>